<accession>A0A5P1ETW3</accession>
<dbReference type="Proteomes" id="UP000243459">
    <property type="component" value="Chromosome 5"/>
</dbReference>
<dbReference type="Gramene" id="ONK69244">
    <property type="protein sequence ID" value="ONK69244"/>
    <property type="gene ID" value="A4U43_C05F20830"/>
</dbReference>
<dbReference type="EMBL" id="CM007385">
    <property type="protein sequence ID" value="ONK69244.1"/>
    <property type="molecule type" value="Genomic_DNA"/>
</dbReference>
<organism evidence="1 2">
    <name type="scientific">Asparagus officinalis</name>
    <name type="common">Garden asparagus</name>
    <dbReference type="NCBI Taxonomy" id="4686"/>
    <lineage>
        <taxon>Eukaryota</taxon>
        <taxon>Viridiplantae</taxon>
        <taxon>Streptophyta</taxon>
        <taxon>Embryophyta</taxon>
        <taxon>Tracheophyta</taxon>
        <taxon>Spermatophyta</taxon>
        <taxon>Magnoliopsida</taxon>
        <taxon>Liliopsida</taxon>
        <taxon>Asparagales</taxon>
        <taxon>Asparagaceae</taxon>
        <taxon>Asparagoideae</taxon>
        <taxon>Asparagus</taxon>
    </lineage>
</organism>
<keyword evidence="2" id="KW-1185">Reference proteome</keyword>
<proteinExistence type="predicted"/>
<dbReference type="AlphaFoldDB" id="A0A5P1ETW3"/>
<protein>
    <submittedName>
        <fullName evidence="1">Uncharacterized protein</fullName>
    </submittedName>
</protein>
<gene>
    <name evidence="1" type="ORF">A4U43_C05F20830</name>
</gene>
<evidence type="ECO:0000313" key="2">
    <source>
        <dbReference type="Proteomes" id="UP000243459"/>
    </source>
</evidence>
<name>A0A5P1ETW3_ASPOF</name>
<sequence length="103" mass="11694">MSLVALSAKEIVEKKKKNNTQPMEKGRTTLCDETTRKSLGRLELLTMRIVMTTWYQYYDASLQVLMDPARSANPLLPTSPVYGDFITEAARGYGQEEMERDDG</sequence>
<reference evidence="2" key="1">
    <citation type="journal article" date="2017" name="Nat. Commun.">
        <title>The asparagus genome sheds light on the origin and evolution of a young Y chromosome.</title>
        <authorList>
            <person name="Harkess A."/>
            <person name="Zhou J."/>
            <person name="Xu C."/>
            <person name="Bowers J.E."/>
            <person name="Van der Hulst R."/>
            <person name="Ayyampalayam S."/>
            <person name="Mercati F."/>
            <person name="Riccardi P."/>
            <person name="McKain M.R."/>
            <person name="Kakrana A."/>
            <person name="Tang H."/>
            <person name="Ray J."/>
            <person name="Groenendijk J."/>
            <person name="Arikit S."/>
            <person name="Mathioni S.M."/>
            <person name="Nakano M."/>
            <person name="Shan H."/>
            <person name="Telgmann-Rauber A."/>
            <person name="Kanno A."/>
            <person name="Yue Z."/>
            <person name="Chen H."/>
            <person name="Li W."/>
            <person name="Chen Y."/>
            <person name="Xu X."/>
            <person name="Zhang Y."/>
            <person name="Luo S."/>
            <person name="Chen H."/>
            <person name="Gao J."/>
            <person name="Mao Z."/>
            <person name="Pires J.C."/>
            <person name="Luo M."/>
            <person name="Kudrna D."/>
            <person name="Wing R.A."/>
            <person name="Meyers B.C."/>
            <person name="Yi K."/>
            <person name="Kong H."/>
            <person name="Lavrijsen P."/>
            <person name="Sunseri F."/>
            <person name="Falavigna A."/>
            <person name="Ye Y."/>
            <person name="Leebens-Mack J.H."/>
            <person name="Chen G."/>
        </authorList>
    </citation>
    <scope>NUCLEOTIDE SEQUENCE [LARGE SCALE GENOMIC DNA]</scope>
    <source>
        <strain evidence="2">cv. DH0086</strain>
    </source>
</reference>
<evidence type="ECO:0000313" key="1">
    <source>
        <dbReference type="EMBL" id="ONK69244.1"/>
    </source>
</evidence>